<organism evidence="2 3">
    <name type="scientific">Flavobacterium hydrophilum</name>
    <dbReference type="NCBI Taxonomy" id="2211445"/>
    <lineage>
        <taxon>Bacteria</taxon>
        <taxon>Pseudomonadati</taxon>
        <taxon>Bacteroidota</taxon>
        <taxon>Flavobacteriia</taxon>
        <taxon>Flavobacteriales</taxon>
        <taxon>Flavobacteriaceae</taxon>
        <taxon>Flavobacterium</taxon>
    </lineage>
</organism>
<proteinExistence type="predicted"/>
<dbReference type="Proteomes" id="UP000247681">
    <property type="component" value="Unassembled WGS sequence"/>
</dbReference>
<evidence type="ECO:0000313" key="2">
    <source>
        <dbReference type="EMBL" id="PXY46549.1"/>
    </source>
</evidence>
<evidence type="ECO:0000313" key="3">
    <source>
        <dbReference type="Proteomes" id="UP000247681"/>
    </source>
</evidence>
<sequence>MDLKDLEKEKLKLEISIIKKAWYKKPEIWQAFLPTFIAIGSIIYALQSDIIGVKLQEAENKKQEVEIEKKELAFDTKVLKLEKERIKSENKKLKDSTLMLKTSLEITNEKIEIAQKLIEKLGKDSNEYNSIISKTKKDIHQLILIQARFNEDFKKQKSIKKRELVSYQNGKVDINFDSFKDNIVEKDLKDFEDSLKKIHYLLPIEERKKCEKWLSDKTLEYLHYKLDAFKSST</sequence>
<accession>A0A2V4C5D3</accession>
<name>A0A2V4C5D3_9FLAO</name>
<dbReference type="RefSeq" id="WP_110345557.1">
    <property type="nucleotide sequence ID" value="NZ_QJHL01000001.1"/>
</dbReference>
<evidence type="ECO:0000256" key="1">
    <source>
        <dbReference type="SAM" id="Coils"/>
    </source>
</evidence>
<keyword evidence="1" id="KW-0175">Coiled coil</keyword>
<feature type="coiled-coil region" evidence="1">
    <location>
        <begin position="53"/>
        <end position="124"/>
    </location>
</feature>
<dbReference type="AlphaFoldDB" id="A0A2V4C5D3"/>
<keyword evidence="3" id="KW-1185">Reference proteome</keyword>
<dbReference type="EMBL" id="QJHL01000001">
    <property type="protein sequence ID" value="PXY46549.1"/>
    <property type="molecule type" value="Genomic_DNA"/>
</dbReference>
<protein>
    <submittedName>
        <fullName evidence="2">Uncharacterized protein</fullName>
    </submittedName>
</protein>
<reference evidence="2 3" key="1">
    <citation type="submission" date="2018-05" db="EMBL/GenBank/DDBJ databases">
        <title>Flavobacterium sp. strain IMCC34758, incomplete genome.</title>
        <authorList>
            <person name="Joung Y."/>
        </authorList>
    </citation>
    <scope>NUCLEOTIDE SEQUENCE [LARGE SCALE GENOMIC DNA]</scope>
    <source>
        <strain evidence="2 3">IMCC34758</strain>
    </source>
</reference>
<gene>
    <name evidence="2" type="ORF">DMB68_05105</name>
</gene>
<comment type="caution">
    <text evidence="2">The sequence shown here is derived from an EMBL/GenBank/DDBJ whole genome shotgun (WGS) entry which is preliminary data.</text>
</comment>